<dbReference type="PANTHER" id="PTHR33975:SF2">
    <property type="entry name" value="MYELIN-ASSOCIATED OLIGODENDROCYTE BASIC PROTEIN"/>
    <property type="match status" value="1"/>
</dbReference>
<protein>
    <recommendedName>
        <fullName evidence="4">Myelin-associated oligodendrocyte basic protein</fullName>
    </recommendedName>
</protein>
<sequence>MATATAVTSPLCTLSFPPQRNREPSPLKWNPMCFKSRSSAPPSLHCVPLTSRPIVALSSSSSSPARTRSKEFINEQGDAAEGFLAKILKTIKKPVVAVVLVGFLLLHDPFAALAASGGRMGGRSFSSSSPSVSRSYNGGSSSFSSRSAPFSFGGGGGLYYGPSFGIGVGAGSGFFFLMMGFAAFILLSGFLSDRTDDGGVLSATQKTTVIKLQVGLLGLARTFQKDLDRIAEVADTSTSQGLSYVLTETTLALLRHPDCCISGYSYVDVKKNIEDGEKRFNSLSIEERGKFGEETLVNVNNIKRQSTSMQRSKGFRNEYIVITILVAAEGDHKLPSINGSADLKDALQKLGSIPTSKTMAVEVLWTPQEEDDTLTERELVADYPLLRPL</sequence>
<evidence type="ECO:0000313" key="3">
    <source>
        <dbReference type="Proteomes" id="UP000036987"/>
    </source>
</evidence>
<keyword evidence="1" id="KW-1133">Transmembrane helix</keyword>
<dbReference type="OrthoDB" id="542507at2759"/>
<dbReference type="Proteomes" id="UP000036987">
    <property type="component" value="Unassembled WGS sequence"/>
</dbReference>
<dbReference type="AlphaFoldDB" id="A0A0K9PAF0"/>
<dbReference type="InterPro" id="IPR010903">
    <property type="entry name" value="DUF1517"/>
</dbReference>
<dbReference type="PANTHER" id="PTHR33975">
    <property type="entry name" value="MYELIN-ASSOCIATED OLIGODENDROCYTE BASIC PROTEIN"/>
    <property type="match status" value="1"/>
</dbReference>
<keyword evidence="3" id="KW-1185">Reference proteome</keyword>
<gene>
    <name evidence="2" type="ORF">ZOSMA_303G00040</name>
</gene>
<dbReference type="OMA" id="IEVLWTP"/>
<evidence type="ECO:0008006" key="4">
    <source>
        <dbReference type="Google" id="ProtNLM"/>
    </source>
</evidence>
<name>A0A0K9PAF0_ZOSMR</name>
<comment type="caution">
    <text evidence="2">The sequence shown here is derived from an EMBL/GenBank/DDBJ whole genome shotgun (WGS) entry which is preliminary data.</text>
</comment>
<dbReference type="GO" id="GO:0009507">
    <property type="term" value="C:chloroplast"/>
    <property type="evidence" value="ECO:0000318"/>
    <property type="project" value="GO_Central"/>
</dbReference>
<reference evidence="3" key="1">
    <citation type="journal article" date="2016" name="Nature">
        <title>The genome of the seagrass Zostera marina reveals angiosperm adaptation to the sea.</title>
        <authorList>
            <person name="Olsen J.L."/>
            <person name="Rouze P."/>
            <person name="Verhelst B."/>
            <person name="Lin Y.-C."/>
            <person name="Bayer T."/>
            <person name="Collen J."/>
            <person name="Dattolo E."/>
            <person name="De Paoli E."/>
            <person name="Dittami S."/>
            <person name="Maumus F."/>
            <person name="Michel G."/>
            <person name="Kersting A."/>
            <person name="Lauritano C."/>
            <person name="Lohaus R."/>
            <person name="Toepel M."/>
            <person name="Tonon T."/>
            <person name="Vanneste K."/>
            <person name="Amirebrahimi M."/>
            <person name="Brakel J."/>
            <person name="Bostroem C."/>
            <person name="Chovatia M."/>
            <person name="Grimwood J."/>
            <person name="Jenkins J.W."/>
            <person name="Jueterbock A."/>
            <person name="Mraz A."/>
            <person name="Stam W.T."/>
            <person name="Tice H."/>
            <person name="Bornberg-Bauer E."/>
            <person name="Green P.J."/>
            <person name="Pearson G.A."/>
            <person name="Procaccini G."/>
            <person name="Duarte C.M."/>
            <person name="Schmutz J."/>
            <person name="Reusch T.B.H."/>
            <person name="Van de Peer Y."/>
        </authorList>
    </citation>
    <scope>NUCLEOTIDE SEQUENCE [LARGE SCALE GENOMIC DNA]</scope>
    <source>
        <strain evidence="3">cv. Finnish</strain>
    </source>
</reference>
<dbReference type="EMBL" id="LFYR01000991">
    <property type="protein sequence ID" value="KMZ65961.1"/>
    <property type="molecule type" value="Genomic_DNA"/>
</dbReference>
<feature type="transmembrane region" description="Helical" evidence="1">
    <location>
        <begin position="95"/>
        <end position="115"/>
    </location>
</feature>
<organism evidence="2 3">
    <name type="scientific">Zostera marina</name>
    <name type="common">Eelgrass</name>
    <dbReference type="NCBI Taxonomy" id="29655"/>
    <lineage>
        <taxon>Eukaryota</taxon>
        <taxon>Viridiplantae</taxon>
        <taxon>Streptophyta</taxon>
        <taxon>Embryophyta</taxon>
        <taxon>Tracheophyta</taxon>
        <taxon>Spermatophyta</taxon>
        <taxon>Magnoliopsida</taxon>
        <taxon>Liliopsida</taxon>
        <taxon>Zosteraceae</taxon>
        <taxon>Zostera</taxon>
    </lineage>
</organism>
<keyword evidence="1" id="KW-0472">Membrane</keyword>
<dbReference type="Pfam" id="PF07466">
    <property type="entry name" value="DUF1517"/>
    <property type="match status" value="1"/>
</dbReference>
<evidence type="ECO:0000313" key="2">
    <source>
        <dbReference type="EMBL" id="KMZ65961.1"/>
    </source>
</evidence>
<dbReference type="InterPro" id="IPR053023">
    <property type="entry name" value="FLAP_modulator"/>
</dbReference>
<accession>A0A0K9PAF0</accession>
<dbReference type="STRING" id="29655.A0A0K9PAF0"/>
<feature type="transmembrane region" description="Helical" evidence="1">
    <location>
        <begin position="164"/>
        <end position="187"/>
    </location>
</feature>
<proteinExistence type="predicted"/>
<keyword evidence="1" id="KW-0812">Transmembrane</keyword>
<evidence type="ECO:0000256" key="1">
    <source>
        <dbReference type="SAM" id="Phobius"/>
    </source>
</evidence>